<keyword evidence="3" id="KW-1185">Reference proteome</keyword>
<sequence>MVTIIQYSLIAIGIVYLTVFFNDVRKHKDQVKSFGTTKSIITAIIGVITNFFDTLGIGSYAPQAILYKLVKIVEDDSYTPGTLNVANTIPVMCEALIFITIVEVDSLTLIAMVIAAVVGSLVAARLVSKLPVKKVQVVIGISLGITCVMMALRQLGLLDMLGHGNEANGLRGMSLALGIIGNFICGSLSSVGVGLYAPCMALVYFLGLNPLVAFPIMMTSCAALMPASSIEFIRLGKYTKITSIIIMLSGIPGVYFAAKVVKNLSLDILVWLVIVVVAYASISMLRDGFKKTVEEN</sequence>
<feature type="transmembrane region" description="Helical" evidence="1">
    <location>
        <begin position="238"/>
        <end position="258"/>
    </location>
</feature>
<keyword evidence="1" id="KW-1133">Transmembrane helix</keyword>
<feature type="transmembrane region" description="Helical" evidence="1">
    <location>
        <begin position="202"/>
        <end position="226"/>
    </location>
</feature>
<dbReference type="EMBL" id="LZFO01000055">
    <property type="protein sequence ID" value="OFH99457.1"/>
    <property type="molecule type" value="Genomic_DNA"/>
</dbReference>
<reference evidence="2 3" key="1">
    <citation type="submission" date="2016-06" db="EMBL/GenBank/DDBJ databases">
        <title>Genome sequence of Clostridium acetireducens DSM 10703.</title>
        <authorList>
            <person name="Poehlein A."/>
            <person name="Fluechter S."/>
            <person name="Duerre P."/>
            <person name="Daniel R."/>
        </authorList>
    </citation>
    <scope>NUCLEOTIDE SEQUENCE [LARGE SCALE GENOMIC DNA]</scope>
    <source>
        <strain evidence="2 3">DSM 10703</strain>
    </source>
</reference>
<feature type="transmembrane region" description="Helical" evidence="1">
    <location>
        <begin position="173"/>
        <end position="196"/>
    </location>
</feature>
<gene>
    <name evidence="2" type="ORF">CLOACE_22340</name>
</gene>
<dbReference type="OrthoDB" id="357960at2"/>
<dbReference type="RefSeq" id="WP_070111331.1">
    <property type="nucleotide sequence ID" value="NZ_LZFO01000055.1"/>
</dbReference>
<feature type="transmembrane region" description="Helical" evidence="1">
    <location>
        <begin position="40"/>
        <end position="61"/>
    </location>
</feature>
<comment type="caution">
    <text evidence="2">The sequence shown here is derived from an EMBL/GenBank/DDBJ whole genome shotgun (WGS) entry which is preliminary data.</text>
</comment>
<proteinExistence type="predicted"/>
<evidence type="ECO:0000313" key="2">
    <source>
        <dbReference type="EMBL" id="OFH99457.1"/>
    </source>
</evidence>
<feature type="transmembrane region" description="Helical" evidence="1">
    <location>
        <begin position="134"/>
        <end position="152"/>
    </location>
</feature>
<dbReference type="PANTHER" id="PTHR43483:SF3">
    <property type="entry name" value="MEMBRANE TRANSPORTER PROTEIN HI_0806-RELATED"/>
    <property type="match status" value="1"/>
</dbReference>
<feature type="transmembrane region" description="Helical" evidence="1">
    <location>
        <begin position="81"/>
        <end position="102"/>
    </location>
</feature>
<feature type="transmembrane region" description="Helical" evidence="1">
    <location>
        <begin position="264"/>
        <end position="282"/>
    </location>
</feature>
<dbReference type="AlphaFoldDB" id="A0A1E8EVB2"/>
<accession>A0A1E8EVB2</accession>
<evidence type="ECO:0000256" key="1">
    <source>
        <dbReference type="SAM" id="Phobius"/>
    </source>
</evidence>
<protein>
    <submittedName>
        <fullName evidence="2">Sulfite exporter TauE/SafE</fullName>
    </submittedName>
</protein>
<keyword evidence="1" id="KW-0812">Transmembrane</keyword>
<dbReference type="PANTHER" id="PTHR43483">
    <property type="entry name" value="MEMBRANE TRANSPORTER PROTEIN HI_0806-RELATED"/>
    <property type="match status" value="1"/>
</dbReference>
<dbReference type="STRING" id="1121290.CLAOCE_22340"/>
<feature type="transmembrane region" description="Helical" evidence="1">
    <location>
        <begin position="6"/>
        <end position="24"/>
    </location>
</feature>
<dbReference type="PATRIC" id="fig|1121290.3.peg.2255"/>
<organism evidence="2 3">
    <name type="scientific">Clostridium acetireducens DSM 10703</name>
    <dbReference type="NCBI Taxonomy" id="1121290"/>
    <lineage>
        <taxon>Bacteria</taxon>
        <taxon>Bacillati</taxon>
        <taxon>Bacillota</taxon>
        <taxon>Clostridia</taxon>
        <taxon>Eubacteriales</taxon>
        <taxon>Clostridiaceae</taxon>
        <taxon>Clostridium</taxon>
    </lineage>
</organism>
<feature type="transmembrane region" description="Helical" evidence="1">
    <location>
        <begin position="109"/>
        <end position="128"/>
    </location>
</feature>
<keyword evidence="1" id="KW-0472">Membrane</keyword>
<evidence type="ECO:0000313" key="3">
    <source>
        <dbReference type="Proteomes" id="UP000175744"/>
    </source>
</evidence>
<name>A0A1E8EVB2_9CLOT</name>
<dbReference type="Proteomes" id="UP000175744">
    <property type="component" value="Unassembled WGS sequence"/>
</dbReference>